<comment type="caution">
    <text evidence="10">The sequence shown here is derived from an EMBL/GenBank/DDBJ whole genome shotgun (WGS) entry which is preliminary data.</text>
</comment>
<dbReference type="SUPFAM" id="SSF144232">
    <property type="entry name" value="HIT/MYND zinc finger-like"/>
    <property type="match status" value="1"/>
</dbReference>
<dbReference type="Gene3D" id="3.30.60.190">
    <property type="match status" value="1"/>
</dbReference>
<keyword evidence="1" id="KW-0597">Phosphoprotein</keyword>
<sequence>MAQAEENEEQLYSGSLSEYESSEEEEGEEESAQDAEEALMKAETLVAASAAAAAAGLCAVCMQQPYKYCCPGCGCRSCSLPCSKQHKANTGCTGQKDRLGYVALQEFDDKQLLSDYRLLEEVRRVDDVARRCRPIAPKPQLPPHLAGLVYQAGRRRVRLLLMPPGMHRRITNTTRYDLKARKISWRVEWVFASAGIRYTDNSVPEECILTEVLARHVLPAPGTAAKAFPLRGYAEAGLPQLRVFLRKERTPVRASVPLTSRWLLCSHDRSRSDMLA</sequence>
<dbReference type="InterPro" id="IPR007529">
    <property type="entry name" value="Znf_HIT"/>
</dbReference>
<gene>
    <name evidence="10" type="ORF">DUNSADRAFT_17339</name>
</gene>
<dbReference type="PROSITE" id="PS51083">
    <property type="entry name" value="ZF_HIT"/>
    <property type="match status" value="1"/>
</dbReference>
<proteinExistence type="inferred from homology"/>
<evidence type="ECO:0000256" key="1">
    <source>
        <dbReference type="ARBA" id="ARBA00022553"/>
    </source>
</evidence>
<dbReference type="Proteomes" id="UP000815325">
    <property type="component" value="Unassembled WGS sequence"/>
</dbReference>
<feature type="region of interest" description="Disordered" evidence="8">
    <location>
        <begin position="1"/>
        <end position="37"/>
    </location>
</feature>
<reference evidence="10" key="1">
    <citation type="submission" date="2017-08" db="EMBL/GenBank/DDBJ databases">
        <authorList>
            <person name="Polle J.E."/>
            <person name="Barry K."/>
            <person name="Cushman J."/>
            <person name="Schmutz J."/>
            <person name="Tran D."/>
            <person name="Hathwaick L.T."/>
            <person name="Yim W.C."/>
            <person name="Jenkins J."/>
            <person name="Mckie-Krisberg Z.M."/>
            <person name="Prochnik S."/>
            <person name="Lindquist E."/>
            <person name="Dockter R.B."/>
            <person name="Adam C."/>
            <person name="Molina H."/>
            <person name="Bunkerborg J."/>
            <person name="Jin E."/>
            <person name="Buchheim M."/>
            <person name="Magnuson J."/>
        </authorList>
    </citation>
    <scope>NUCLEOTIDE SEQUENCE</scope>
    <source>
        <strain evidence="10">CCAP 19/18</strain>
    </source>
</reference>
<dbReference type="CDD" id="cd23023">
    <property type="entry name" value="zf-HIT_BCD1"/>
    <property type="match status" value="1"/>
</dbReference>
<evidence type="ECO:0000256" key="5">
    <source>
        <dbReference type="ARBA" id="ARBA00049598"/>
    </source>
</evidence>
<evidence type="ECO:0000259" key="9">
    <source>
        <dbReference type="PROSITE" id="PS51083"/>
    </source>
</evidence>
<feature type="compositionally biased region" description="Low complexity" evidence="8">
    <location>
        <begin position="10"/>
        <end position="19"/>
    </location>
</feature>
<comment type="function">
    <text evidence="5">Required for box C/D snoRNAs accumulation involved in snoRNA processing, snoRNA transport to the nucleolus and ribosome biogenesis.</text>
</comment>
<feature type="compositionally biased region" description="Acidic residues" evidence="8">
    <location>
        <begin position="20"/>
        <end position="37"/>
    </location>
</feature>
<dbReference type="EMBL" id="MU069519">
    <property type="protein sequence ID" value="KAF5840236.1"/>
    <property type="molecule type" value="Genomic_DNA"/>
</dbReference>
<dbReference type="PANTHER" id="PTHR13483">
    <property type="entry name" value="BOX C_D SNORNA PROTEIN 1-RELATED"/>
    <property type="match status" value="1"/>
</dbReference>
<evidence type="ECO:0000256" key="6">
    <source>
        <dbReference type="ARBA" id="ARBA00049654"/>
    </source>
</evidence>
<dbReference type="InterPro" id="IPR051639">
    <property type="entry name" value="BCD1"/>
</dbReference>
<evidence type="ECO:0000256" key="7">
    <source>
        <dbReference type="PROSITE-ProRule" id="PRU00453"/>
    </source>
</evidence>
<dbReference type="PANTHER" id="PTHR13483:SF3">
    <property type="entry name" value="BOX C_D SNORNA PROTEIN 1"/>
    <property type="match status" value="1"/>
</dbReference>
<keyword evidence="11" id="KW-1185">Reference proteome</keyword>
<evidence type="ECO:0000313" key="11">
    <source>
        <dbReference type="Proteomes" id="UP000815325"/>
    </source>
</evidence>
<evidence type="ECO:0000256" key="2">
    <source>
        <dbReference type="ARBA" id="ARBA00022723"/>
    </source>
</evidence>
<name>A0ABQ7H050_DUNSA</name>
<accession>A0ABQ7H050</accession>
<feature type="domain" description="HIT-type" evidence="9">
    <location>
        <begin position="58"/>
        <end position="92"/>
    </location>
</feature>
<protein>
    <recommendedName>
        <fullName evidence="9">HIT-type domain-containing protein</fullName>
    </recommendedName>
</protein>
<keyword evidence="4" id="KW-0862">Zinc</keyword>
<dbReference type="Pfam" id="PF25790">
    <property type="entry name" value="BCD1"/>
    <property type="match status" value="1"/>
</dbReference>
<evidence type="ECO:0000256" key="8">
    <source>
        <dbReference type="SAM" id="MobiDB-lite"/>
    </source>
</evidence>
<keyword evidence="2" id="KW-0479">Metal-binding</keyword>
<comment type="similarity">
    <text evidence="6">Belongs to the BCD1 family.</text>
</comment>
<keyword evidence="3 7" id="KW-0863">Zinc-finger</keyword>
<evidence type="ECO:0000256" key="4">
    <source>
        <dbReference type="ARBA" id="ARBA00022833"/>
    </source>
</evidence>
<organism evidence="10 11">
    <name type="scientific">Dunaliella salina</name>
    <name type="common">Green alga</name>
    <name type="synonym">Protococcus salinus</name>
    <dbReference type="NCBI Taxonomy" id="3046"/>
    <lineage>
        <taxon>Eukaryota</taxon>
        <taxon>Viridiplantae</taxon>
        <taxon>Chlorophyta</taxon>
        <taxon>core chlorophytes</taxon>
        <taxon>Chlorophyceae</taxon>
        <taxon>CS clade</taxon>
        <taxon>Chlamydomonadales</taxon>
        <taxon>Dunaliellaceae</taxon>
        <taxon>Dunaliella</taxon>
    </lineage>
</organism>
<evidence type="ECO:0000256" key="3">
    <source>
        <dbReference type="ARBA" id="ARBA00022771"/>
    </source>
</evidence>
<dbReference type="InterPro" id="IPR057721">
    <property type="entry name" value="BCD1_alpha/beta"/>
</dbReference>
<dbReference type="Pfam" id="PF04438">
    <property type="entry name" value="zf-HIT"/>
    <property type="match status" value="1"/>
</dbReference>
<evidence type="ECO:0000313" key="10">
    <source>
        <dbReference type="EMBL" id="KAF5840236.1"/>
    </source>
</evidence>